<dbReference type="Pfam" id="PF07715">
    <property type="entry name" value="Plug"/>
    <property type="match status" value="1"/>
</dbReference>
<dbReference type="GO" id="GO:0009279">
    <property type="term" value="C:cell outer membrane"/>
    <property type="evidence" value="ECO:0007669"/>
    <property type="project" value="UniProtKB-SubCell"/>
</dbReference>
<name>A0A5J4SEN0_9ZZZZ</name>
<sequence>MKSFTKERAMLIVLFLLVGCMGLKAQEQRITVNVENKTLKDLFSVIEKQTTYRFSYRNVVLDNKQDVTIRKQDASVPEILAAALSSRKLNFSIVSEKAIVISDKLQNQAGKPGDKKLTGLVTDDKGEPIIGANVVEKGTTNGSVTDVDGIFSLNVSPGVTLVVSYVGYIGQEIAVGSQQAITVKLFEDTHALDEVVVTALGIKRQEKALGYAVQTIKGNALTAVKGIEVATSLTGKVAGLTVYNTSEFQDDAHGNILKLRGEDALVVVDGFPTAHTNLRDIAADDIESITVLKGSTASALYGSRGSSGAIMVTTKRGAQKEGLSVGFNSNEMFNTGFIALPEAQTSYSAGQGGKYNVDDYIWGDKLDIGRSALQYDPFTYEVREQPLVSKGKNNFKNFLEPSFTTNNNVNVTYTGKQGSFRTSLNHIHQKGYYPNTTANRFNFNVAGNMNIGKFSLDASVNYTKRIAPNTLTNGYHQGSPVYTILAWLGADWDIRDYKNYWQAGKEGVKQNFSNSYYNNPWFLQQEWVEPLDESRYNAQLNASYEITDWLKATARIGSDQYIINTEEKKPQAYKRRGEITGGDYRVKMQSGYSVNTEGLLLADKTFADFNVNGFVGASLYYTNYGDISANVASNGQLSVPDFYSLLASNGPVSASRNIWREQRNAIFGKVGASWKSAIFLDVTGRNDWSSTLDAAERSYFYPSVAGSIVMTEFLPKIDWLSFWKLRGSWTQTKLPTGIYEINQAYGINANVWNNMKGASYSKTSRAGGLKPRTTEGWEIGTAANFLDNRLRFDLAYYEKLYYNNQSRAALSDASGFTDALVNTDEQYLRKGVEITLSGDVVRTKDFLWTATVNWSKYGYTYHKLDETYSPKNYWVAVGKPTNMITQTDWMFHPETGELILQNGMPVASNYPTAFNNNPDWVWGFANDLKYKNFNLNISLDGRVGGWGYNELFQRMWANGSHPDSDNEYRYEEVVNGKQTYIAPGVQVVSGEVKFDPSGNITEDTRVYAPNDVVVNYEQFNRSYWNRKARNMFDLTFFKIREMSLGYTLPKDIAYKIKTQNIQLSLVGQNLYLWAKAYRFVDPDMYRDSTTGDFLPSPSERLIGFNLKIDF</sequence>
<dbReference type="InterPro" id="IPR037066">
    <property type="entry name" value="Plug_dom_sf"/>
</dbReference>
<dbReference type="PROSITE" id="PS51257">
    <property type="entry name" value="PROKAR_LIPOPROTEIN"/>
    <property type="match status" value="1"/>
</dbReference>
<feature type="domain" description="TonB-dependent receptor plug" evidence="4">
    <location>
        <begin position="209"/>
        <end position="309"/>
    </location>
</feature>
<protein>
    <submittedName>
        <fullName evidence="5">TonB-dependent receptor SusC</fullName>
    </submittedName>
</protein>
<evidence type="ECO:0000256" key="3">
    <source>
        <dbReference type="ARBA" id="ARBA00023237"/>
    </source>
</evidence>
<comment type="subcellular location">
    <subcellularLocation>
        <location evidence="1">Cell outer membrane</location>
    </subcellularLocation>
</comment>
<evidence type="ECO:0000256" key="2">
    <source>
        <dbReference type="ARBA" id="ARBA00023136"/>
    </source>
</evidence>
<organism evidence="5">
    <name type="scientific">termite gut metagenome</name>
    <dbReference type="NCBI Taxonomy" id="433724"/>
    <lineage>
        <taxon>unclassified sequences</taxon>
        <taxon>metagenomes</taxon>
        <taxon>organismal metagenomes</taxon>
    </lineage>
</organism>
<dbReference type="SUPFAM" id="SSF49464">
    <property type="entry name" value="Carboxypeptidase regulatory domain-like"/>
    <property type="match status" value="1"/>
</dbReference>
<dbReference type="InterPro" id="IPR008969">
    <property type="entry name" value="CarboxyPept-like_regulatory"/>
</dbReference>
<reference evidence="5" key="1">
    <citation type="submission" date="2019-03" db="EMBL/GenBank/DDBJ databases">
        <title>Single cell metagenomics reveals metabolic interactions within the superorganism composed of flagellate Streblomastix strix and complex community of Bacteroidetes bacteria on its surface.</title>
        <authorList>
            <person name="Treitli S.C."/>
            <person name="Kolisko M."/>
            <person name="Husnik F."/>
            <person name="Keeling P."/>
            <person name="Hampl V."/>
        </authorList>
    </citation>
    <scope>NUCLEOTIDE SEQUENCE</scope>
    <source>
        <strain evidence="5">STM</strain>
    </source>
</reference>
<keyword evidence="2" id="KW-0472">Membrane</keyword>
<dbReference type="Gene3D" id="2.60.40.1120">
    <property type="entry name" value="Carboxypeptidase-like, regulatory domain"/>
    <property type="match status" value="1"/>
</dbReference>
<dbReference type="InterPro" id="IPR023996">
    <property type="entry name" value="TonB-dep_OMP_SusC/RagA"/>
</dbReference>
<dbReference type="AlphaFoldDB" id="A0A5J4SEN0"/>
<gene>
    <name evidence="5" type="ORF">EZS27_008142</name>
</gene>
<dbReference type="SUPFAM" id="SSF56935">
    <property type="entry name" value="Porins"/>
    <property type="match status" value="1"/>
</dbReference>
<evidence type="ECO:0000259" key="4">
    <source>
        <dbReference type="Pfam" id="PF07715"/>
    </source>
</evidence>
<dbReference type="Gene3D" id="2.170.130.10">
    <property type="entry name" value="TonB-dependent receptor, plug domain"/>
    <property type="match status" value="1"/>
</dbReference>
<dbReference type="InterPro" id="IPR012910">
    <property type="entry name" value="Plug_dom"/>
</dbReference>
<dbReference type="Pfam" id="PF13715">
    <property type="entry name" value="CarbopepD_reg_2"/>
    <property type="match status" value="1"/>
</dbReference>
<proteinExistence type="predicted"/>
<dbReference type="FunFam" id="2.60.40.1120:FF:000003">
    <property type="entry name" value="Outer membrane protein Omp121"/>
    <property type="match status" value="1"/>
</dbReference>
<dbReference type="EMBL" id="SNRY01000229">
    <property type="protein sequence ID" value="KAA6344212.1"/>
    <property type="molecule type" value="Genomic_DNA"/>
</dbReference>
<dbReference type="InterPro" id="IPR023997">
    <property type="entry name" value="TonB-dep_OMP_SusC/RagA_CS"/>
</dbReference>
<accession>A0A5J4SEN0</accession>
<dbReference type="NCBIfam" id="TIGR04056">
    <property type="entry name" value="OMP_RagA_SusC"/>
    <property type="match status" value="1"/>
</dbReference>
<evidence type="ECO:0000256" key="1">
    <source>
        <dbReference type="ARBA" id="ARBA00004442"/>
    </source>
</evidence>
<dbReference type="Gene3D" id="2.40.170.20">
    <property type="entry name" value="TonB-dependent receptor, beta-barrel domain"/>
    <property type="match status" value="1"/>
</dbReference>
<dbReference type="NCBIfam" id="TIGR04057">
    <property type="entry name" value="SusC_RagA_signa"/>
    <property type="match status" value="1"/>
</dbReference>
<dbReference type="InterPro" id="IPR036942">
    <property type="entry name" value="Beta-barrel_TonB_sf"/>
</dbReference>
<evidence type="ECO:0000313" key="5">
    <source>
        <dbReference type="EMBL" id="KAA6344212.1"/>
    </source>
</evidence>
<keyword evidence="5" id="KW-0675">Receptor</keyword>
<keyword evidence="3" id="KW-0998">Cell outer membrane</keyword>
<comment type="caution">
    <text evidence="5">The sequence shown here is derived from an EMBL/GenBank/DDBJ whole genome shotgun (WGS) entry which is preliminary data.</text>
</comment>